<comment type="caution">
    <text evidence="2">The sequence shown here is derived from an EMBL/GenBank/DDBJ whole genome shotgun (WGS) entry which is preliminary data.</text>
</comment>
<evidence type="ECO:0000313" key="2">
    <source>
        <dbReference type="EMBL" id="CAE6396315.1"/>
    </source>
</evidence>
<dbReference type="EMBL" id="CAJMWT010001371">
    <property type="protein sequence ID" value="CAE6396315.1"/>
    <property type="molecule type" value="Genomic_DNA"/>
</dbReference>
<proteinExistence type="predicted"/>
<accession>A0A8H2WN06</accession>
<dbReference type="Proteomes" id="UP000663843">
    <property type="component" value="Unassembled WGS sequence"/>
</dbReference>
<reference evidence="2" key="1">
    <citation type="submission" date="2021-01" db="EMBL/GenBank/DDBJ databases">
        <authorList>
            <person name="Kaushik A."/>
        </authorList>
    </citation>
    <scope>NUCLEOTIDE SEQUENCE</scope>
    <source>
        <strain evidence="2">AG2-2IIIB</strain>
    </source>
</reference>
<sequence>MNTQNNRQLLHDFADAFLANSPISSAGINEQLLDLGSRLDETNRLIAESIKSCDRQFGEVKSQLDDINRRVGDVEHQVADIKHQVDDIKHQVEHVKRQVNGVKRQVNDVKDRVKHVEHQVGYVNRQIANVDQKSDRQFQDLHARLEYYNRLAHARSFNSSAHLDKGLLRPLPLPDGGLPPAGKFPLNARAFSLLATEPAELESLLRLYGLPVHESSLVNHKELAKFFCIRW</sequence>
<feature type="coiled-coil region" evidence="1">
    <location>
        <begin position="78"/>
        <end position="119"/>
    </location>
</feature>
<name>A0A8H2WN06_9AGAM</name>
<organism evidence="2 3">
    <name type="scientific">Rhizoctonia solani</name>
    <dbReference type="NCBI Taxonomy" id="456999"/>
    <lineage>
        <taxon>Eukaryota</taxon>
        <taxon>Fungi</taxon>
        <taxon>Dikarya</taxon>
        <taxon>Basidiomycota</taxon>
        <taxon>Agaricomycotina</taxon>
        <taxon>Agaricomycetes</taxon>
        <taxon>Cantharellales</taxon>
        <taxon>Ceratobasidiaceae</taxon>
        <taxon>Rhizoctonia</taxon>
    </lineage>
</organism>
<gene>
    <name evidence="2" type="ORF">RDB_LOCUS33460</name>
</gene>
<evidence type="ECO:0000313" key="3">
    <source>
        <dbReference type="Proteomes" id="UP000663843"/>
    </source>
</evidence>
<dbReference type="AlphaFoldDB" id="A0A8H2WN06"/>
<protein>
    <submittedName>
        <fullName evidence="2">Uncharacterized protein</fullName>
    </submittedName>
</protein>
<dbReference type="SUPFAM" id="SSF57997">
    <property type="entry name" value="Tropomyosin"/>
    <property type="match status" value="1"/>
</dbReference>
<keyword evidence="1" id="KW-0175">Coiled coil</keyword>
<evidence type="ECO:0000256" key="1">
    <source>
        <dbReference type="SAM" id="Coils"/>
    </source>
</evidence>
<dbReference type="Gene3D" id="1.10.287.1490">
    <property type="match status" value="1"/>
</dbReference>